<dbReference type="SMART" id="SM00461">
    <property type="entry name" value="WH1"/>
    <property type="match status" value="1"/>
</dbReference>
<evidence type="ECO:0000313" key="8">
    <source>
        <dbReference type="RefSeq" id="XP_028262622.1"/>
    </source>
</evidence>
<proteinExistence type="predicted"/>
<dbReference type="CDD" id="cd01205">
    <property type="entry name" value="EVH1_WASP-like"/>
    <property type="match status" value="1"/>
</dbReference>
<dbReference type="RefSeq" id="XP_028262622.1">
    <property type="nucleotide sequence ID" value="XM_028406821.1"/>
</dbReference>
<dbReference type="InterPro" id="IPR011993">
    <property type="entry name" value="PH-like_dom_sf"/>
</dbReference>
<sequence length="373" mass="41295">MAASLVSGCQAMSDLLTIREKGVLVGLLDPQCKLIKSTVAQVLQAKGSLGWSRFDCGVVCLVEDESVKSYFLRLYCVKRAKLLWEQELYVPFKYTATLKFFHTFPADTHQAGLNFANEVEAEEFYQSVTAVHEMMTGMIEVTSTKTFDSLKNDPSEPGNDTVLSLEEKNHHPTAPPTTSSFKDLDPAMRRLLMQARLTEGDLKDKDIAEAVDCIINKFGGLKAVQRELRNRGSVSQTLPRSAGASISLALRKGPLPPVPSAKHSSTSQQRPQSTDTADQGQVGSWIPGVMDTERIRKSASFKHVRRLYWCDYPQCRQRVNGTNLSLCCQVGSSAPAAPGDHILTALKEVFRQKQMLQRCSSQLDPDTNKGMHL</sequence>
<feature type="region of interest" description="Disordered" evidence="5">
    <location>
        <begin position="148"/>
        <end position="185"/>
    </location>
</feature>
<feature type="region of interest" description="Disordered" evidence="5">
    <location>
        <begin position="250"/>
        <end position="284"/>
    </location>
</feature>
<evidence type="ECO:0000313" key="7">
    <source>
        <dbReference type="Proteomes" id="UP000515145"/>
    </source>
</evidence>
<keyword evidence="7" id="KW-1185">Reference proteome</keyword>
<dbReference type="Gene3D" id="2.30.29.30">
    <property type="entry name" value="Pleckstrin-homology domain (PH domain)/Phosphotyrosine-binding domain (PTB)"/>
    <property type="match status" value="1"/>
</dbReference>
<name>A0A6P7II61_9TELE</name>
<evidence type="ECO:0000256" key="2">
    <source>
        <dbReference type="ARBA" id="ARBA00022490"/>
    </source>
</evidence>
<dbReference type="Proteomes" id="UP000515145">
    <property type="component" value="Chromosome 5"/>
</dbReference>
<dbReference type="SUPFAM" id="SSF50729">
    <property type="entry name" value="PH domain-like"/>
    <property type="match status" value="1"/>
</dbReference>
<keyword evidence="2" id="KW-0963">Cytoplasm</keyword>
<evidence type="ECO:0000256" key="1">
    <source>
        <dbReference type="ARBA" id="ARBA00004245"/>
    </source>
</evidence>
<organism evidence="7 8">
    <name type="scientific">Parambassis ranga</name>
    <name type="common">Indian glassy fish</name>
    <dbReference type="NCBI Taxonomy" id="210632"/>
    <lineage>
        <taxon>Eukaryota</taxon>
        <taxon>Metazoa</taxon>
        <taxon>Chordata</taxon>
        <taxon>Craniata</taxon>
        <taxon>Vertebrata</taxon>
        <taxon>Euteleostomi</taxon>
        <taxon>Actinopterygii</taxon>
        <taxon>Neopterygii</taxon>
        <taxon>Teleostei</taxon>
        <taxon>Neoteleostei</taxon>
        <taxon>Acanthomorphata</taxon>
        <taxon>Ovalentaria</taxon>
        <taxon>Ambassidae</taxon>
        <taxon>Parambassis</taxon>
    </lineage>
</organism>
<dbReference type="Gene3D" id="3.90.810.10">
    <property type="entry name" value="CRIB domain"/>
    <property type="match status" value="1"/>
</dbReference>
<gene>
    <name evidence="8" type="primary">LOC114436520</name>
</gene>
<dbReference type="InterPro" id="IPR000697">
    <property type="entry name" value="WH1/EVH1_dom"/>
</dbReference>
<protein>
    <submittedName>
        <fullName evidence="8">Neural Wiskott-Aldrich syndrome protein isoform X1</fullName>
    </submittedName>
</protein>
<dbReference type="GO" id="GO:0007015">
    <property type="term" value="P:actin filament organization"/>
    <property type="evidence" value="ECO:0007669"/>
    <property type="project" value="InterPro"/>
</dbReference>
<feature type="compositionally biased region" description="Polar residues" evidence="5">
    <location>
        <begin position="262"/>
        <end position="282"/>
    </location>
</feature>
<dbReference type="InterPro" id="IPR036936">
    <property type="entry name" value="CRIB_dom_sf"/>
</dbReference>
<evidence type="ECO:0000256" key="4">
    <source>
        <dbReference type="ARBA" id="ARBA00023212"/>
    </source>
</evidence>
<dbReference type="AlphaFoldDB" id="A0A6P7II61"/>
<dbReference type="GO" id="GO:0005856">
    <property type="term" value="C:cytoskeleton"/>
    <property type="evidence" value="ECO:0007669"/>
    <property type="project" value="UniProtKB-SubCell"/>
</dbReference>
<feature type="domain" description="WH1" evidence="6">
    <location>
        <begin position="27"/>
        <end position="135"/>
    </location>
</feature>
<dbReference type="OrthoDB" id="8963340at2759"/>
<dbReference type="Pfam" id="PF00568">
    <property type="entry name" value="WH1"/>
    <property type="match status" value="1"/>
</dbReference>
<dbReference type="GeneID" id="114436520"/>
<keyword evidence="4" id="KW-0206">Cytoskeleton</keyword>
<comment type="subcellular location">
    <subcellularLocation>
        <location evidence="1">Cytoplasm</location>
        <location evidence="1">Cytoskeleton</location>
    </subcellularLocation>
</comment>
<dbReference type="FunFam" id="2.30.29.30:FF:000130">
    <property type="entry name" value="neural Wiskott-Aldrich syndrome protein"/>
    <property type="match status" value="1"/>
</dbReference>
<dbReference type="InterPro" id="IPR011026">
    <property type="entry name" value="WAS_C"/>
</dbReference>
<evidence type="ECO:0000259" key="6">
    <source>
        <dbReference type="PROSITE" id="PS50229"/>
    </source>
</evidence>
<evidence type="ECO:0000256" key="3">
    <source>
        <dbReference type="ARBA" id="ARBA00022553"/>
    </source>
</evidence>
<dbReference type="SUPFAM" id="SSF47912">
    <property type="entry name" value="Wiscott-Aldrich syndrome protein, WASP, C-terminal domain"/>
    <property type="match status" value="1"/>
</dbReference>
<dbReference type="InParanoid" id="A0A6P7II61"/>
<keyword evidence="3" id="KW-0597">Phosphoprotein</keyword>
<accession>A0A6P7II61</accession>
<reference evidence="8" key="1">
    <citation type="submission" date="2025-08" db="UniProtKB">
        <authorList>
            <consortium name="RefSeq"/>
        </authorList>
    </citation>
    <scope>IDENTIFICATION</scope>
</reference>
<dbReference type="PROSITE" id="PS50229">
    <property type="entry name" value="WH1"/>
    <property type="match status" value="1"/>
</dbReference>
<evidence type="ECO:0000256" key="5">
    <source>
        <dbReference type="SAM" id="MobiDB-lite"/>
    </source>
</evidence>
<dbReference type="InterPro" id="IPR033927">
    <property type="entry name" value="WASPfam_EVH1"/>
</dbReference>